<keyword evidence="7" id="KW-0862">Zinc</keyword>
<reference evidence="18" key="1">
    <citation type="submission" date="2016-04" db="UniProtKB">
        <authorList>
            <consortium name="WormBaseParasite"/>
        </authorList>
    </citation>
    <scope>IDENTIFICATION</scope>
</reference>
<dbReference type="AlphaFoldDB" id="A0A158Q413"/>
<dbReference type="InterPro" id="IPR046341">
    <property type="entry name" value="SET_dom_sf"/>
</dbReference>
<evidence type="ECO:0000259" key="14">
    <source>
        <dbReference type="PROSITE" id="PS50865"/>
    </source>
</evidence>
<evidence type="ECO:0000256" key="5">
    <source>
        <dbReference type="ARBA" id="ARBA00022771"/>
    </source>
</evidence>
<dbReference type="WBParaSite" id="DME_0000374001-mRNA-1">
    <property type="protein sequence ID" value="DME_0000374001-mRNA-1"/>
    <property type="gene ID" value="DME_0000374001"/>
</dbReference>
<dbReference type="FunFam" id="3.30.200.20:FF:000040">
    <property type="entry name" value="Dual specificity mitogen-activated protein kinase kinase"/>
    <property type="match status" value="1"/>
</dbReference>
<dbReference type="InterPro" id="IPR017441">
    <property type="entry name" value="Protein_kinase_ATP_BS"/>
</dbReference>
<sequence>YESVSGERIQIDIGSYQKDKSDNNSANSTKSFKSRLTFYPFAYALHNSELCDHCWRCTGCSCGMFCDEKCQSLGWKDHRIECRALKKSCGIPDIETRLLGRIIIRYEAIKLGKDKKDQNFYVDRTSQRSIMEICAHTDQMRKDYTAMKKFNRIFNKVIDFYGARNIPDEDEVFELHCRNFINRHAISDEAFLREIGKGLYLDLCAYNHSCRPNSIYTCKGFVATLRSLDLSTNLLDRSSTFYTYIDLLNTTQERRRLLKDTWYFNCECSRCTDENEGLLSSMLCPNCEKPKPLQIFGKVPYKDQITLIITCPECHEQVPREKIIEAVETMRFINGIIENNEIEQIASNQRLSFLTELRNRSGKVLPNINIYYCKIIQFMIPLVNPSNYKLLLELHLDSEACIRFCYPANHPTLALHLRNIAIFYLRNGSPHRAKHYFECAREILHFTLDVNHSMSIANQVLLNEAIESSLQGILQSRNCNIGDTKVCDVQLVPEGTKDIENISNLSFIRMFISDKLSFPDESREFGFGFEDLTDIGPIGEGAYGHVNKMRHNGTGRLMAVKKVRIISGKCDDGETNRSLQRLRLEIDAINRASDCPQIVRFYGLTFHEGDCLVCMELMDISLEKLYHTVHNLFGVFDERILGHVAVSVLKALNHLKNEIQIIHRDVKPSNILLDLKGAIKLCDFGISGYLVNSVAQTREAGCRPYMAPERLLTSAAYDIRSDVWSLGITLEEVALGRFPYPRFNENELFVQLEQVVYGDAPIMGPSDTYSIMTVKFINSCLIKETDLRPNYKKLMDTEFFKFYDNLEGTSVYVASYVQTALTQLQLNVDSLSDCFADHIV</sequence>
<dbReference type="Proteomes" id="UP000274756">
    <property type="component" value="Unassembled WGS sequence"/>
</dbReference>
<evidence type="ECO:0000256" key="7">
    <source>
        <dbReference type="ARBA" id="ARBA00022833"/>
    </source>
</evidence>
<dbReference type="GO" id="GO:0008270">
    <property type="term" value="F:zinc ion binding"/>
    <property type="evidence" value="ECO:0007669"/>
    <property type="project" value="UniProtKB-KW"/>
</dbReference>
<dbReference type="PROSITE" id="PS00107">
    <property type="entry name" value="PROTEIN_KINASE_ATP"/>
    <property type="match status" value="1"/>
</dbReference>
<evidence type="ECO:0000259" key="13">
    <source>
        <dbReference type="PROSITE" id="PS50011"/>
    </source>
</evidence>
<dbReference type="InterPro" id="IPR008271">
    <property type="entry name" value="Ser/Thr_kinase_AS"/>
</dbReference>
<dbReference type="Gene3D" id="2.170.270.10">
    <property type="entry name" value="SET domain"/>
    <property type="match status" value="1"/>
</dbReference>
<evidence type="ECO:0000313" key="16">
    <source>
        <dbReference type="Proteomes" id="UP000038040"/>
    </source>
</evidence>
<feature type="domain" description="MYND-type" evidence="14">
    <location>
        <begin position="51"/>
        <end position="82"/>
    </location>
</feature>
<evidence type="ECO:0000256" key="4">
    <source>
        <dbReference type="ARBA" id="ARBA00022741"/>
    </source>
</evidence>
<dbReference type="Proteomes" id="UP000038040">
    <property type="component" value="Unplaced"/>
</dbReference>
<accession>A0A158Q413</accession>
<evidence type="ECO:0000256" key="11">
    <source>
        <dbReference type="PROSITE-ProRule" id="PRU00134"/>
    </source>
</evidence>
<dbReference type="Gene3D" id="6.10.140.2220">
    <property type="match status" value="1"/>
</dbReference>
<name>A0A158Q413_DRAME</name>
<protein>
    <recommendedName>
        <fullName evidence="10">mitogen-activated protein kinase kinase</fullName>
        <ecNumber evidence="10">2.7.12.2</ecNumber>
    </recommendedName>
</protein>
<keyword evidence="3" id="KW-0479">Metal-binding</keyword>
<proteinExistence type="inferred from homology"/>
<dbReference type="PANTHER" id="PTHR48013">
    <property type="entry name" value="DUAL SPECIFICITY MITOGEN-ACTIVATED PROTEIN KINASE KINASE 5-RELATED"/>
    <property type="match status" value="1"/>
</dbReference>
<gene>
    <name evidence="15" type="ORF">DME_LOCUS7745</name>
</gene>
<evidence type="ECO:0000256" key="10">
    <source>
        <dbReference type="ARBA" id="ARBA00038999"/>
    </source>
</evidence>
<dbReference type="Gene3D" id="1.10.220.160">
    <property type="match status" value="1"/>
</dbReference>
<dbReference type="InterPro" id="IPR011990">
    <property type="entry name" value="TPR-like_helical_dom_sf"/>
</dbReference>
<evidence type="ECO:0000313" key="17">
    <source>
        <dbReference type="Proteomes" id="UP000274756"/>
    </source>
</evidence>
<dbReference type="SUPFAM" id="SSF56112">
    <property type="entry name" value="Protein kinase-like (PK-like)"/>
    <property type="match status" value="1"/>
</dbReference>
<dbReference type="EMBL" id="UYYG01001162">
    <property type="protein sequence ID" value="VDN57772.1"/>
    <property type="molecule type" value="Genomic_DNA"/>
</dbReference>
<dbReference type="GO" id="GO:0051403">
    <property type="term" value="P:stress-activated MAPK cascade"/>
    <property type="evidence" value="ECO:0007669"/>
    <property type="project" value="TreeGrafter"/>
</dbReference>
<dbReference type="Pfam" id="PF00069">
    <property type="entry name" value="Pkinase"/>
    <property type="match status" value="1"/>
</dbReference>
<keyword evidence="17" id="KW-1185">Reference proteome</keyword>
<comment type="similarity">
    <text evidence="9">Belongs to the protein kinase superfamily. STE Ser/Thr protein kinase family. MAP kinase kinase subfamily.</text>
</comment>
<dbReference type="Gene3D" id="1.10.510.10">
    <property type="entry name" value="Transferase(Phosphotransferase) domain 1"/>
    <property type="match status" value="1"/>
</dbReference>
<evidence type="ECO:0000256" key="8">
    <source>
        <dbReference type="ARBA" id="ARBA00022840"/>
    </source>
</evidence>
<evidence type="ECO:0000256" key="6">
    <source>
        <dbReference type="ARBA" id="ARBA00022777"/>
    </source>
</evidence>
<dbReference type="OrthoDB" id="10252354at2759"/>
<evidence type="ECO:0000313" key="18">
    <source>
        <dbReference type="WBParaSite" id="DME_0000374001-mRNA-1"/>
    </source>
</evidence>
<dbReference type="GO" id="GO:0004708">
    <property type="term" value="F:MAP kinase kinase activity"/>
    <property type="evidence" value="ECO:0007669"/>
    <property type="project" value="UniProtKB-EC"/>
</dbReference>
<feature type="binding site" evidence="12">
    <location>
        <position position="562"/>
    </location>
    <ligand>
        <name>ATP</name>
        <dbReference type="ChEBI" id="CHEBI:30616"/>
    </ligand>
</feature>
<organism evidence="16 18">
    <name type="scientific">Dracunculus medinensis</name>
    <name type="common">Guinea worm</name>
    <dbReference type="NCBI Taxonomy" id="318479"/>
    <lineage>
        <taxon>Eukaryota</taxon>
        <taxon>Metazoa</taxon>
        <taxon>Ecdysozoa</taxon>
        <taxon>Nematoda</taxon>
        <taxon>Chromadorea</taxon>
        <taxon>Rhabditida</taxon>
        <taxon>Spirurina</taxon>
        <taxon>Dracunculoidea</taxon>
        <taxon>Dracunculidae</taxon>
        <taxon>Dracunculus</taxon>
    </lineage>
</organism>
<dbReference type="PROSITE" id="PS50011">
    <property type="entry name" value="PROTEIN_KINASE_DOM"/>
    <property type="match status" value="1"/>
</dbReference>
<dbReference type="InterPro" id="IPR002893">
    <property type="entry name" value="Znf_MYND"/>
</dbReference>
<dbReference type="GO" id="GO:0004674">
    <property type="term" value="F:protein serine/threonine kinase activity"/>
    <property type="evidence" value="ECO:0007669"/>
    <property type="project" value="UniProtKB-KW"/>
</dbReference>
<keyword evidence="4 12" id="KW-0547">Nucleotide-binding</keyword>
<dbReference type="STRING" id="318479.A0A158Q413"/>
<keyword evidence="1" id="KW-0723">Serine/threonine-protein kinase</keyword>
<evidence type="ECO:0000256" key="9">
    <source>
        <dbReference type="ARBA" id="ARBA00038035"/>
    </source>
</evidence>
<dbReference type="PROSITE" id="PS50865">
    <property type="entry name" value="ZF_MYND_2"/>
    <property type="match status" value="1"/>
</dbReference>
<dbReference type="PANTHER" id="PTHR48013:SF28">
    <property type="entry name" value="DUAL SPECIFICITY MITOGEN-ACTIVATED PROTEIN KINASE KINASE SEK-1"/>
    <property type="match status" value="1"/>
</dbReference>
<evidence type="ECO:0000256" key="3">
    <source>
        <dbReference type="ARBA" id="ARBA00022723"/>
    </source>
</evidence>
<dbReference type="Gene3D" id="1.25.40.10">
    <property type="entry name" value="Tetratricopeptide repeat domain"/>
    <property type="match status" value="1"/>
</dbReference>
<keyword evidence="6" id="KW-0418">Kinase</keyword>
<keyword evidence="5 11" id="KW-0863">Zinc-finger</keyword>
<evidence type="ECO:0000256" key="2">
    <source>
        <dbReference type="ARBA" id="ARBA00022679"/>
    </source>
</evidence>
<feature type="domain" description="Protein kinase" evidence="13">
    <location>
        <begin position="532"/>
        <end position="800"/>
    </location>
</feature>
<evidence type="ECO:0000256" key="12">
    <source>
        <dbReference type="PROSITE-ProRule" id="PRU10141"/>
    </source>
</evidence>
<evidence type="ECO:0000256" key="1">
    <source>
        <dbReference type="ARBA" id="ARBA00022527"/>
    </source>
</evidence>
<dbReference type="GO" id="GO:0005524">
    <property type="term" value="F:ATP binding"/>
    <property type="evidence" value="ECO:0007669"/>
    <property type="project" value="UniProtKB-UniRule"/>
</dbReference>
<dbReference type="Gene3D" id="3.30.200.20">
    <property type="entry name" value="Phosphorylase Kinase, domain 1"/>
    <property type="match status" value="1"/>
</dbReference>
<reference evidence="15 17" key="2">
    <citation type="submission" date="2018-11" db="EMBL/GenBank/DDBJ databases">
        <authorList>
            <consortium name="Pathogen Informatics"/>
        </authorList>
    </citation>
    <scope>NUCLEOTIDE SEQUENCE [LARGE SCALE GENOMIC DNA]</scope>
</reference>
<evidence type="ECO:0000313" key="15">
    <source>
        <dbReference type="EMBL" id="VDN57772.1"/>
    </source>
</evidence>
<dbReference type="InterPro" id="IPR011009">
    <property type="entry name" value="Kinase-like_dom_sf"/>
</dbReference>
<dbReference type="SMART" id="SM00220">
    <property type="entry name" value="S_TKc"/>
    <property type="match status" value="1"/>
</dbReference>
<keyword evidence="8 12" id="KW-0067">ATP-binding</keyword>
<dbReference type="SUPFAM" id="SSF144232">
    <property type="entry name" value="HIT/MYND zinc finger-like"/>
    <property type="match status" value="1"/>
</dbReference>
<dbReference type="InterPro" id="IPR000719">
    <property type="entry name" value="Prot_kinase_dom"/>
</dbReference>
<dbReference type="PROSITE" id="PS00108">
    <property type="entry name" value="PROTEIN_KINASE_ST"/>
    <property type="match status" value="1"/>
</dbReference>
<keyword evidence="2" id="KW-0808">Transferase</keyword>
<dbReference type="EC" id="2.7.12.2" evidence="10"/>